<dbReference type="GO" id="GO:0048278">
    <property type="term" value="P:vesicle docking"/>
    <property type="evidence" value="ECO:0007669"/>
    <property type="project" value="TreeGrafter"/>
</dbReference>
<keyword evidence="1" id="KW-0812">Transmembrane</keyword>
<organism evidence="3 4">
    <name type="scientific">Paragonimus heterotremus</name>
    <dbReference type="NCBI Taxonomy" id="100268"/>
    <lineage>
        <taxon>Eukaryota</taxon>
        <taxon>Metazoa</taxon>
        <taxon>Spiralia</taxon>
        <taxon>Lophotrochozoa</taxon>
        <taxon>Platyhelminthes</taxon>
        <taxon>Trematoda</taxon>
        <taxon>Digenea</taxon>
        <taxon>Plagiorchiida</taxon>
        <taxon>Troglotremata</taxon>
        <taxon>Troglotrematidae</taxon>
        <taxon>Paragonimus</taxon>
    </lineage>
</organism>
<dbReference type="SMART" id="SM00397">
    <property type="entry name" value="t_SNARE"/>
    <property type="match status" value="1"/>
</dbReference>
<dbReference type="PANTHER" id="PTHR19957">
    <property type="entry name" value="SYNTAXIN"/>
    <property type="match status" value="1"/>
</dbReference>
<dbReference type="GO" id="GO:0006906">
    <property type="term" value="P:vesicle fusion"/>
    <property type="evidence" value="ECO:0007669"/>
    <property type="project" value="TreeGrafter"/>
</dbReference>
<evidence type="ECO:0000313" key="4">
    <source>
        <dbReference type="Proteomes" id="UP000748531"/>
    </source>
</evidence>
<dbReference type="GO" id="GO:0031201">
    <property type="term" value="C:SNARE complex"/>
    <property type="evidence" value="ECO:0007669"/>
    <property type="project" value="TreeGrafter"/>
</dbReference>
<accession>A0A8J4SNR1</accession>
<keyword evidence="4" id="KW-1185">Reference proteome</keyword>
<dbReference type="Proteomes" id="UP000748531">
    <property type="component" value="Unassembled WGS sequence"/>
</dbReference>
<dbReference type="GO" id="GO:0005484">
    <property type="term" value="F:SNAP receptor activity"/>
    <property type="evidence" value="ECO:0007669"/>
    <property type="project" value="TreeGrafter"/>
</dbReference>
<evidence type="ECO:0000259" key="2">
    <source>
        <dbReference type="PROSITE" id="PS50192"/>
    </source>
</evidence>
<evidence type="ECO:0000313" key="3">
    <source>
        <dbReference type="EMBL" id="KAF5402648.1"/>
    </source>
</evidence>
<feature type="transmembrane region" description="Helical" evidence="1">
    <location>
        <begin position="282"/>
        <end position="303"/>
    </location>
</feature>
<dbReference type="EMBL" id="LUCH01001683">
    <property type="protein sequence ID" value="KAF5402648.1"/>
    <property type="molecule type" value="Genomic_DNA"/>
</dbReference>
<gene>
    <name evidence="3" type="ORF">PHET_03920</name>
</gene>
<dbReference type="GO" id="GO:0006886">
    <property type="term" value="P:intracellular protein transport"/>
    <property type="evidence" value="ECO:0007669"/>
    <property type="project" value="TreeGrafter"/>
</dbReference>
<keyword evidence="1" id="KW-0472">Membrane</keyword>
<dbReference type="GO" id="GO:0012505">
    <property type="term" value="C:endomembrane system"/>
    <property type="evidence" value="ECO:0007669"/>
    <property type="project" value="TreeGrafter"/>
</dbReference>
<dbReference type="CDD" id="cd15847">
    <property type="entry name" value="SNARE_syntaxin7_like"/>
    <property type="match status" value="1"/>
</dbReference>
<proteinExistence type="predicted"/>
<dbReference type="GO" id="GO:0000149">
    <property type="term" value="F:SNARE binding"/>
    <property type="evidence" value="ECO:0007669"/>
    <property type="project" value="TreeGrafter"/>
</dbReference>
<dbReference type="PROSITE" id="PS50192">
    <property type="entry name" value="T_SNARE"/>
    <property type="match status" value="1"/>
</dbReference>
<feature type="domain" description="T-SNARE coiled-coil homology" evidence="2">
    <location>
        <begin position="208"/>
        <end position="270"/>
    </location>
</feature>
<dbReference type="AlphaFoldDB" id="A0A8J4SNR1"/>
<dbReference type="PANTHER" id="PTHR19957:SF38">
    <property type="entry name" value="LD27581P"/>
    <property type="match status" value="1"/>
</dbReference>
<comment type="caution">
    <text evidence="3">The sequence shown here is derived from an EMBL/GenBank/DDBJ whole genome shotgun (WGS) entry which is preliminary data.</text>
</comment>
<dbReference type="OrthoDB" id="364348at2759"/>
<dbReference type="InterPro" id="IPR000727">
    <property type="entry name" value="T_SNARE_dom"/>
</dbReference>
<dbReference type="SUPFAM" id="SSF58038">
    <property type="entry name" value="SNARE fusion complex"/>
    <property type="match status" value="1"/>
</dbReference>
<keyword evidence="1" id="KW-1133">Transmembrane helix</keyword>
<dbReference type="InterPro" id="IPR045242">
    <property type="entry name" value="Syntaxin"/>
</dbReference>
<dbReference type="Gene3D" id="1.20.5.110">
    <property type="match status" value="1"/>
</dbReference>
<protein>
    <recommendedName>
        <fullName evidence="2">t-SNARE coiled-coil homology domain-containing protein</fullName>
    </recommendedName>
</protein>
<name>A0A8J4SNR1_9TREM</name>
<sequence length="304" mass="34030">MAQNGDAGIIPELFSSEQRISKIKSQIDQFEEVFKRVTSGFGTDNYLNDEYHNLIISTRDLSSHLANIQKTIEAGGQDPNLRARAHGLNNQAIIQLRRLQNLGVRVQQHVRNEGGPVRHPPDHFTGDKFASPLVDFTTADYHLIDLVFPSLGQTFPLSVPSGSPLSSSAPVYHSLGIEFIITVSFFPFVEKLQSHQQQQQIQLPSIQDQLDEQRAREMEQLESDIVQVNELFTTLATYVHDQGSLVDSIGDNIEVAYEKVEAGTRQLDTAKSHYKSARRKKCICILIVVIVLFIVALVLGLTLR</sequence>
<dbReference type="Pfam" id="PF05739">
    <property type="entry name" value="SNARE"/>
    <property type="match status" value="1"/>
</dbReference>
<reference evidence="3" key="1">
    <citation type="submission" date="2019-05" db="EMBL/GenBank/DDBJ databases">
        <title>Annotation for the trematode Paragonimus heterotremus.</title>
        <authorList>
            <person name="Choi Y.-J."/>
        </authorList>
    </citation>
    <scope>NUCLEOTIDE SEQUENCE</scope>
    <source>
        <strain evidence="3">LC</strain>
    </source>
</reference>
<evidence type="ECO:0000256" key="1">
    <source>
        <dbReference type="SAM" id="Phobius"/>
    </source>
</evidence>